<evidence type="ECO:0000313" key="1">
    <source>
        <dbReference type="EMBL" id="DAE04368.1"/>
    </source>
</evidence>
<name>A0A8S5PCF4_9CAUD</name>
<organism evidence="1">
    <name type="scientific">Siphoviridae sp. ctc6d98</name>
    <dbReference type="NCBI Taxonomy" id="2825569"/>
    <lineage>
        <taxon>Viruses</taxon>
        <taxon>Duplodnaviria</taxon>
        <taxon>Heunggongvirae</taxon>
        <taxon>Uroviricota</taxon>
        <taxon>Caudoviricetes</taxon>
    </lineage>
</organism>
<accession>A0A8S5PCF4</accession>
<dbReference type="EMBL" id="BK015386">
    <property type="protein sequence ID" value="DAE04368.1"/>
    <property type="molecule type" value="Genomic_DNA"/>
</dbReference>
<reference evidence="1" key="1">
    <citation type="journal article" date="2021" name="Proc. Natl. Acad. Sci. U.S.A.">
        <title>A Catalog of Tens of Thousands of Viruses from Human Metagenomes Reveals Hidden Associations with Chronic Diseases.</title>
        <authorList>
            <person name="Tisza M.J."/>
            <person name="Buck C.B."/>
        </authorList>
    </citation>
    <scope>NUCLEOTIDE SEQUENCE</scope>
    <source>
        <strain evidence="1">Ctc6d98</strain>
    </source>
</reference>
<sequence length="65" mass="7426">MNPLFGMLGGGNQQNALIQKFQQFRQGFQGDPKAEVMRLVQSGRISQQQLDQLQQMARQFQGMLK</sequence>
<protein>
    <submittedName>
        <fullName evidence="1">Uncharacterized protein</fullName>
    </submittedName>
</protein>
<proteinExistence type="predicted"/>